<dbReference type="Proteomes" id="UP000276776">
    <property type="component" value="Unassembled WGS sequence"/>
</dbReference>
<proteinExistence type="predicted"/>
<evidence type="ECO:0000313" key="3">
    <source>
        <dbReference type="WBParaSite" id="TCLT_0000159201-mRNA-1"/>
    </source>
</evidence>
<dbReference type="OrthoDB" id="2191174at2759"/>
<accession>A0A0N5CN46</accession>
<sequence>MRRHSIHGIVANENVKAKADTRVRTVIKINADRSDIMSHDKKRHEIILIEVGDTGQDRLTAVEIEKRRK</sequence>
<dbReference type="WBParaSite" id="TCLT_0000159201-mRNA-1">
    <property type="protein sequence ID" value="TCLT_0000159201-mRNA-1"/>
    <property type="gene ID" value="TCLT_0000159201"/>
</dbReference>
<organism evidence="3">
    <name type="scientific">Thelazia callipaeda</name>
    <name type="common">Oriental eyeworm</name>
    <name type="synonym">Parasitic nematode</name>
    <dbReference type="NCBI Taxonomy" id="103827"/>
    <lineage>
        <taxon>Eukaryota</taxon>
        <taxon>Metazoa</taxon>
        <taxon>Ecdysozoa</taxon>
        <taxon>Nematoda</taxon>
        <taxon>Chromadorea</taxon>
        <taxon>Rhabditida</taxon>
        <taxon>Spirurina</taxon>
        <taxon>Spiruromorpha</taxon>
        <taxon>Thelazioidea</taxon>
        <taxon>Thelaziidae</taxon>
        <taxon>Thelazia</taxon>
    </lineage>
</organism>
<dbReference type="EMBL" id="UYYF01000219">
    <property type="protein sequence ID" value="VDM97117.1"/>
    <property type="molecule type" value="Genomic_DNA"/>
</dbReference>
<dbReference type="AlphaFoldDB" id="A0A0N5CN46"/>
<reference evidence="3" key="1">
    <citation type="submission" date="2017-02" db="UniProtKB">
        <authorList>
            <consortium name="WormBaseParasite"/>
        </authorList>
    </citation>
    <scope>IDENTIFICATION</scope>
</reference>
<protein>
    <submittedName>
        <fullName evidence="3">Hva1_TUDOR domain-containing protein</fullName>
    </submittedName>
</protein>
<evidence type="ECO:0000313" key="2">
    <source>
        <dbReference type="Proteomes" id="UP000276776"/>
    </source>
</evidence>
<evidence type="ECO:0000313" key="1">
    <source>
        <dbReference type="EMBL" id="VDM97117.1"/>
    </source>
</evidence>
<gene>
    <name evidence="1" type="ORF">TCLT_LOCUS1593</name>
</gene>
<name>A0A0N5CN46_THECL</name>
<keyword evidence="2" id="KW-1185">Reference proteome</keyword>
<reference evidence="1 2" key="2">
    <citation type="submission" date="2018-11" db="EMBL/GenBank/DDBJ databases">
        <authorList>
            <consortium name="Pathogen Informatics"/>
        </authorList>
    </citation>
    <scope>NUCLEOTIDE SEQUENCE [LARGE SCALE GENOMIC DNA]</scope>
</reference>